<proteinExistence type="predicted"/>
<dbReference type="InterPro" id="IPR011611">
    <property type="entry name" value="PfkB_dom"/>
</dbReference>
<dbReference type="PANTHER" id="PTHR10584:SF166">
    <property type="entry name" value="RIBOKINASE"/>
    <property type="match status" value="1"/>
</dbReference>
<gene>
    <name evidence="4" type="ORF">A2Y98_03335</name>
</gene>
<accession>A0A1G2F7N9</accession>
<dbReference type="Pfam" id="PF00294">
    <property type="entry name" value="PfkB"/>
    <property type="match status" value="1"/>
</dbReference>
<evidence type="ECO:0000313" key="4">
    <source>
        <dbReference type="EMBL" id="OGZ34079.1"/>
    </source>
</evidence>
<reference evidence="4 5" key="1">
    <citation type="journal article" date="2016" name="Nat. Commun.">
        <title>Thousands of microbial genomes shed light on interconnected biogeochemical processes in an aquifer system.</title>
        <authorList>
            <person name="Anantharaman K."/>
            <person name="Brown C.T."/>
            <person name="Hug L.A."/>
            <person name="Sharon I."/>
            <person name="Castelle C.J."/>
            <person name="Probst A.J."/>
            <person name="Thomas B.C."/>
            <person name="Singh A."/>
            <person name="Wilkins M.J."/>
            <person name="Karaoz U."/>
            <person name="Brodie E.L."/>
            <person name="Williams K.H."/>
            <person name="Hubbard S.S."/>
            <person name="Banfield J.F."/>
        </authorList>
    </citation>
    <scope>NUCLEOTIDE SEQUENCE [LARGE SCALE GENOMIC DNA]</scope>
</reference>
<comment type="caution">
    <text evidence="4">The sequence shown here is derived from an EMBL/GenBank/DDBJ whole genome shotgun (WGS) entry which is preliminary data.</text>
</comment>
<dbReference type="PANTHER" id="PTHR10584">
    <property type="entry name" value="SUGAR KINASE"/>
    <property type="match status" value="1"/>
</dbReference>
<name>A0A1G2F7N9_9BACT</name>
<dbReference type="EMBL" id="MHMW01000019">
    <property type="protein sequence ID" value="OGZ34079.1"/>
    <property type="molecule type" value="Genomic_DNA"/>
</dbReference>
<dbReference type="STRING" id="1801992.A2Y98_03335"/>
<feature type="domain" description="Carbohydrate kinase PfkB" evidence="3">
    <location>
        <begin position="44"/>
        <end position="317"/>
    </location>
</feature>
<keyword evidence="1" id="KW-0808">Transferase</keyword>
<organism evidence="4 5">
    <name type="scientific">Candidatus Portnoybacteria bacterium RBG_19FT_COMBO_36_7</name>
    <dbReference type="NCBI Taxonomy" id="1801992"/>
    <lineage>
        <taxon>Bacteria</taxon>
        <taxon>Candidatus Portnoyibacteriota</taxon>
    </lineage>
</organism>
<dbReference type="InterPro" id="IPR029056">
    <property type="entry name" value="Ribokinase-like"/>
</dbReference>
<protein>
    <recommendedName>
        <fullName evidence="3">Carbohydrate kinase PfkB domain-containing protein</fullName>
    </recommendedName>
</protein>
<evidence type="ECO:0000259" key="3">
    <source>
        <dbReference type="Pfam" id="PF00294"/>
    </source>
</evidence>
<keyword evidence="2" id="KW-0418">Kinase</keyword>
<dbReference type="Proteomes" id="UP000179099">
    <property type="component" value="Unassembled WGS sequence"/>
</dbReference>
<dbReference type="AlphaFoldDB" id="A0A1G2F7N9"/>
<evidence type="ECO:0000256" key="2">
    <source>
        <dbReference type="ARBA" id="ARBA00022777"/>
    </source>
</evidence>
<dbReference type="Gene3D" id="3.40.1190.20">
    <property type="match status" value="1"/>
</dbReference>
<evidence type="ECO:0000256" key="1">
    <source>
        <dbReference type="ARBA" id="ARBA00022679"/>
    </source>
</evidence>
<dbReference type="GO" id="GO:0016301">
    <property type="term" value="F:kinase activity"/>
    <property type="evidence" value="ECO:0007669"/>
    <property type="project" value="UniProtKB-KW"/>
</dbReference>
<evidence type="ECO:0000313" key="5">
    <source>
        <dbReference type="Proteomes" id="UP000179099"/>
    </source>
</evidence>
<dbReference type="SUPFAM" id="SSF53613">
    <property type="entry name" value="Ribokinase-like"/>
    <property type="match status" value="1"/>
</dbReference>
<sequence>MFDVITFGSATRDMFVISKDFQAIKSDDFVSGKGLCVSAGSKIFAEDIVFASGGGSSNCAATFTLQGLATACVTKVGDDPGGNAVIDDLKKLGVNTGFILKDKKFKTAYSVILSPPHGERTILVYQGASHELRKEEISWQELKKTEWFYISGLSGASSEIFESIINFAHENGIKIAVNPGEAQLKMGIDRLEPLLNKIDIFILNKEEATRLTCLPYNAEKEIFKRLDNWIRGIAVMSKGPEGVMVSDGRDIYSAGIPKSGILDRTGAGDAFGSGFVAGLIQKSKHKKPDASAIEYAIQLGTANATGTVQHLGAKNGLLKKGEWGPWKRVEVKSYRI</sequence>